<keyword evidence="4" id="KW-1185">Reference proteome</keyword>
<reference evidence="3" key="1">
    <citation type="submission" date="2021-06" db="EMBL/GenBank/DDBJ databases">
        <authorList>
            <consortium name="Wellcome Sanger Institute Data Sharing"/>
        </authorList>
    </citation>
    <scope>NUCLEOTIDE SEQUENCE [LARGE SCALE GENOMIC DNA]</scope>
</reference>
<sequence length="226" mass="25495">MAAPVLVAEYFVREIPRKQGPPLSLKQCSTGDVGCVVWDAAIVLSKYLETDRMRLAWSGRTVLELGSGTAVVGLMAATLGAFVTVTDLDELQDLIQLNIMENQHLVTGTIKAKVLKWGEDVSEFLPPPDYVLMADCIYYEKSLQPLIKTLKELSGDNTHIFCCYEQRTMGNNPVVEKKFFELLQKEFEIEEIPLQEQDEEYQSEDIHIYVFKKKKKPSSNNAAVSE</sequence>
<dbReference type="InterPro" id="IPR029063">
    <property type="entry name" value="SAM-dependent_MTases_sf"/>
</dbReference>
<dbReference type="GO" id="GO:0008168">
    <property type="term" value="F:methyltransferase activity"/>
    <property type="evidence" value="ECO:0007669"/>
    <property type="project" value="UniProtKB-KW"/>
</dbReference>
<protein>
    <submittedName>
        <fullName evidence="3">Valosin containing protein lysine (K) methyltransferase</fullName>
    </submittedName>
</protein>
<dbReference type="PANTHER" id="PTHR14614">
    <property type="entry name" value="HEPATOCELLULAR CARCINOMA-ASSOCIATED ANTIGEN"/>
    <property type="match status" value="1"/>
</dbReference>
<dbReference type="GO" id="GO:0032259">
    <property type="term" value="P:methylation"/>
    <property type="evidence" value="ECO:0007669"/>
    <property type="project" value="UniProtKB-KW"/>
</dbReference>
<dbReference type="GO" id="GO:0005829">
    <property type="term" value="C:cytosol"/>
    <property type="evidence" value="ECO:0007669"/>
    <property type="project" value="TreeGrafter"/>
</dbReference>
<dbReference type="SUPFAM" id="SSF53335">
    <property type="entry name" value="S-adenosyl-L-methionine-dependent methyltransferases"/>
    <property type="match status" value="1"/>
</dbReference>
<keyword evidence="1" id="KW-0808">Transferase</keyword>
<evidence type="ECO:0000313" key="3">
    <source>
        <dbReference type="Ensembl" id="ENSECRP00000027618.1"/>
    </source>
</evidence>
<dbReference type="GO" id="GO:0032991">
    <property type="term" value="C:protein-containing complex"/>
    <property type="evidence" value="ECO:0007669"/>
    <property type="project" value="TreeGrafter"/>
</dbReference>
<evidence type="ECO:0000256" key="1">
    <source>
        <dbReference type="ARBA" id="ARBA00022603"/>
    </source>
</evidence>
<gene>
    <name evidence="3" type="primary">VCPKMT</name>
    <name evidence="3" type="synonym">vcpkmt</name>
</gene>
<organism evidence="3 4">
    <name type="scientific">Erpetoichthys calabaricus</name>
    <name type="common">Rope fish</name>
    <name type="synonym">Calamoichthys calabaricus</name>
    <dbReference type="NCBI Taxonomy" id="27687"/>
    <lineage>
        <taxon>Eukaryota</taxon>
        <taxon>Metazoa</taxon>
        <taxon>Chordata</taxon>
        <taxon>Craniata</taxon>
        <taxon>Vertebrata</taxon>
        <taxon>Euteleostomi</taxon>
        <taxon>Actinopterygii</taxon>
        <taxon>Polypteriformes</taxon>
        <taxon>Polypteridae</taxon>
        <taxon>Erpetoichthys</taxon>
    </lineage>
</organism>
<dbReference type="Gene3D" id="3.40.50.150">
    <property type="entry name" value="Vaccinia Virus protein VP39"/>
    <property type="match status" value="1"/>
</dbReference>
<keyword evidence="2" id="KW-0949">S-adenosyl-L-methionine</keyword>
<evidence type="ECO:0000256" key="2">
    <source>
        <dbReference type="ARBA" id="ARBA00022691"/>
    </source>
</evidence>
<dbReference type="PANTHER" id="PTHR14614:SF44">
    <property type="entry name" value="PROTEIN N-LYSINE METHYLTRANSFERASE METTL21D"/>
    <property type="match status" value="1"/>
</dbReference>
<evidence type="ECO:0000313" key="4">
    <source>
        <dbReference type="Proteomes" id="UP000694620"/>
    </source>
</evidence>
<name>A0A8C4XFS1_ERPCA</name>
<dbReference type="AlphaFoldDB" id="A0A8C4XFS1"/>
<dbReference type="InterPro" id="IPR019410">
    <property type="entry name" value="Methyltransf_16"/>
</dbReference>
<dbReference type="Proteomes" id="UP000694620">
    <property type="component" value="Chromosome 16"/>
</dbReference>
<dbReference type="CDD" id="cd02440">
    <property type="entry name" value="AdoMet_MTases"/>
    <property type="match status" value="1"/>
</dbReference>
<reference evidence="3" key="3">
    <citation type="submission" date="2025-09" db="UniProtKB">
        <authorList>
            <consortium name="Ensembl"/>
        </authorList>
    </citation>
    <scope>IDENTIFICATION</scope>
</reference>
<proteinExistence type="predicted"/>
<dbReference type="Ensembl" id="ENSECRT00000028193.1">
    <property type="protein sequence ID" value="ENSECRP00000027618.1"/>
    <property type="gene ID" value="ENSECRG00000018706.1"/>
</dbReference>
<dbReference type="GeneTree" id="ENSGT00940000157135"/>
<accession>A0A8C4XFS1</accession>
<reference evidence="3" key="2">
    <citation type="submission" date="2025-08" db="UniProtKB">
        <authorList>
            <consortium name="Ensembl"/>
        </authorList>
    </citation>
    <scope>IDENTIFICATION</scope>
</reference>
<dbReference type="Pfam" id="PF10294">
    <property type="entry name" value="Methyltransf_16"/>
    <property type="match status" value="1"/>
</dbReference>
<keyword evidence="1" id="KW-0489">Methyltransferase</keyword>